<gene>
    <name evidence="2" type="ORF">PPEP_b0887</name>
</gene>
<keyword evidence="3" id="KW-1185">Reference proteome</keyword>
<comment type="caution">
    <text evidence="2">The sequence shown here is derived from an EMBL/GenBank/DDBJ whole genome shotgun (WGS) entry which is preliminary data.</text>
</comment>
<keyword evidence="1" id="KW-1133">Transmembrane helix</keyword>
<dbReference type="EMBL" id="AQHF01000034">
    <property type="protein sequence ID" value="MBE0349005.1"/>
    <property type="molecule type" value="Genomic_DNA"/>
</dbReference>
<evidence type="ECO:0000313" key="2">
    <source>
        <dbReference type="EMBL" id="MBE0349005.1"/>
    </source>
</evidence>
<feature type="transmembrane region" description="Helical" evidence="1">
    <location>
        <begin position="206"/>
        <end position="228"/>
    </location>
</feature>
<protein>
    <submittedName>
        <fullName evidence="2">Uncharacterized protein</fullName>
    </submittedName>
</protein>
<evidence type="ECO:0000313" key="3">
    <source>
        <dbReference type="Proteomes" id="UP000660708"/>
    </source>
</evidence>
<feature type="transmembrane region" description="Helical" evidence="1">
    <location>
        <begin position="12"/>
        <end position="33"/>
    </location>
</feature>
<feature type="transmembrane region" description="Helical" evidence="1">
    <location>
        <begin position="172"/>
        <end position="194"/>
    </location>
</feature>
<keyword evidence="1" id="KW-0472">Membrane</keyword>
<feature type="transmembrane region" description="Helical" evidence="1">
    <location>
        <begin position="39"/>
        <end position="57"/>
    </location>
</feature>
<evidence type="ECO:0000256" key="1">
    <source>
        <dbReference type="SAM" id="Phobius"/>
    </source>
</evidence>
<name>A0A8I0T6D2_9GAMM</name>
<feature type="transmembrane region" description="Helical" evidence="1">
    <location>
        <begin position="69"/>
        <end position="91"/>
    </location>
</feature>
<feature type="transmembrane region" description="Helical" evidence="1">
    <location>
        <begin position="240"/>
        <end position="261"/>
    </location>
</feature>
<dbReference type="RefSeq" id="WP_147389920.1">
    <property type="nucleotide sequence ID" value="NZ_AQHF01000034.1"/>
</dbReference>
<proteinExistence type="predicted"/>
<feature type="transmembrane region" description="Helical" evidence="1">
    <location>
        <begin position="137"/>
        <end position="160"/>
    </location>
</feature>
<organism evidence="2 3">
    <name type="scientific">Pseudoalteromonas peptidolytica F12-50-A1</name>
    <dbReference type="NCBI Taxonomy" id="1315280"/>
    <lineage>
        <taxon>Bacteria</taxon>
        <taxon>Pseudomonadati</taxon>
        <taxon>Pseudomonadota</taxon>
        <taxon>Gammaproteobacteria</taxon>
        <taxon>Alteromonadales</taxon>
        <taxon>Pseudoalteromonadaceae</taxon>
        <taxon>Pseudoalteromonas</taxon>
    </lineage>
</organism>
<feature type="transmembrane region" description="Helical" evidence="1">
    <location>
        <begin position="111"/>
        <end position="130"/>
    </location>
</feature>
<sequence length="271" mass="30584">MEPILAKQHYKLHVLSLLGIAFIMAIFGNGALWHSHQALLQWWLPAVSVLLLLHLGWRIRQASLSVGTTALYLDIKLCWVALLLCSGGDLINVNPLQIYHRQDTVIKHDYLIDSIWLFASGYGLLLWLLVRMLKREFSLTITQTTLLIVVAAVLSSLSYYQLYLPNISLYSLLLSAGYSFLVALLAVFGGWLAVQNLRLGLRLNYAVALGFILAMVADAIIGQFWLFANNGEGYFPIARHVNWIIYISSQALLLLFPIALIRTHTMNQHLR</sequence>
<dbReference type="AlphaFoldDB" id="A0A8I0T6D2"/>
<dbReference type="Proteomes" id="UP000660708">
    <property type="component" value="Unassembled WGS sequence"/>
</dbReference>
<keyword evidence="1" id="KW-0812">Transmembrane</keyword>
<reference evidence="2 3" key="1">
    <citation type="submission" date="2015-06" db="EMBL/GenBank/DDBJ databases">
        <title>Genome sequence of Pseudoalteromonas peptidolytica.</title>
        <authorList>
            <person name="Xie B.-B."/>
            <person name="Rong J.-C."/>
            <person name="Qin Q.-L."/>
            <person name="Zhang Y.-Z."/>
        </authorList>
    </citation>
    <scope>NUCLEOTIDE SEQUENCE [LARGE SCALE GENOMIC DNA]</scope>
    <source>
        <strain evidence="2 3">F12-50-A1</strain>
    </source>
</reference>
<accession>A0A8I0T6D2</accession>